<keyword evidence="2" id="KW-1185">Reference proteome</keyword>
<proteinExistence type="predicted"/>
<gene>
    <name evidence="1" type="ORF">MW290_16185</name>
</gene>
<dbReference type="InterPro" id="IPR011990">
    <property type="entry name" value="TPR-like_helical_dom_sf"/>
</dbReference>
<dbReference type="Proteomes" id="UP001056201">
    <property type="component" value="Chromosome 2"/>
</dbReference>
<sequence length="291" mass="30598">MDLSTFIATAWEQHADDAAGTAQRIAQALPQVQAASEVPPFAALLAHVYGEHLGHWPEALALLARLRGVAADDAAAQAAVMRAERTLRCASGDASALDDLATPERAAVLAGTAAMQLGRGQTEAAAQALDAALALAEAGLPDGSPALRALAVAGNNIAAELQQRPHRSSADTALMLRAAETGLRYWSRAGGWLQVERAEHRLGSCQRAAGRLAEARDSARRCLAVCEANDAPDFERFFALALLAVTQRDLGDEPGFTAARDAALACHERLSADERPWCRDELALLQTGQAG</sequence>
<name>A0ABY4SEE8_AQUTE</name>
<evidence type="ECO:0000313" key="2">
    <source>
        <dbReference type="Proteomes" id="UP001056201"/>
    </source>
</evidence>
<dbReference type="Gene3D" id="1.25.40.10">
    <property type="entry name" value="Tetratricopeptide repeat domain"/>
    <property type="match status" value="1"/>
</dbReference>
<dbReference type="EMBL" id="CP097636">
    <property type="protein sequence ID" value="URI10541.1"/>
    <property type="molecule type" value="Genomic_DNA"/>
</dbReference>
<organism evidence="1 2">
    <name type="scientific">Aquincola tertiaricarbonis</name>
    <dbReference type="NCBI Taxonomy" id="391953"/>
    <lineage>
        <taxon>Bacteria</taxon>
        <taxon>Pseudomonadati</taxon>
        <taxon>Pseudomonadota</taxon>
        <taxon>Betaproteobacteria</taxon>
        <taxon>Burkholderiales</taxon>
        <taxon>Sphaerotilaceae</taxon>
        <taxon>Aquincola</taxon>
    </lineage>
</organism>
<dbReference type="RefSeq" id="WP_250198748.1">
    <property type="nucleotide sequence ID" value="NZ_CP097636.1"/>
</dbReference>
<reference evidence="1" key="1">
    <citation type="submission" date="2022-05" db="EMBL/GenBank/DDBJ databases">
        <title>An RpoN-dependent PEP-CTERM gene is involved in floc formation of an Aquincola tertiaricarbonis strain.</title>
        <authorList>
            <person name="Qiu D."/>
            <person name="Xia M."/>
        </authorList>
    </citation>
    <scope>NUCLEOTIDE SEQUENCE</scope>
    <source>
        <strain evidence="1">RN12</strain>
    </source>
</reference>
<evidence type="ECO:0008006" key="3">
    <source>
        <dbReference type="Google" id="ProtNLM"/>
    </source>
</evidence>
<accession>A0ABY4SEE8</accession>
<evidence type="ECO:0000313" key="1">
    <source>
        <dbReference type="EMBL" id="URI10541.1"/>
    </source>
</evidence>
<protein>
    <recommendedName>
        <fullName evidence="3">MalT-like TPR region domain-containing protein</fullName>
    </recommendedName>
</protein>